<keyword evidence="1" id="KW-0433">Leucine-rich repeat</keyword>
<evidence type="ECO:0000259" key="7">
    <source>
        <dbReference type="PROSITE" id="PS50837"/>
    </source>
</evidence>
<evidence type="ECO:0000313" key="9">
    <source>
        <dbReference type="Proteomes" id="UP001059041"/>
    </source>
</evidence>
<evidence type="ECO:0000256" key="2">
    <source>
        <dbReference type="ARBA" id="ARBA00022737"/>
    </source>
</evidence>
<dbReference type="Pfam" id="PF05729">
    <property type="entry name" value="NACHT"/>
    <property type="match status" value="1"/>
</dbReference>
<dbReference type="GO" id="GO:0016579">
    <property type="term" value="P:protein deubiquitination"/>
    <property type="evidence" value="ECO:0007669"/>
    <property type="project" value="InterPro"/>
</dbReference>
<keyword evidence="4" id="KW-0067">ATP-binding</keyword>
<dbReference type="SMART" id="SM00367">
    <property type="entry name" value="LRR_CC"/>
    <property type="match status" value="9"/>
</dbReference>
<dbReference type="Gene3D" id="3.90.70.10">
    <property type="entry name" value="Cysteine proteinases"/>
    <property type="match status" value="1"/>
</dbReference>
<feature type="compositionally biased region" description="Basic and acidic residues" evidence="5">
    <location>
        <begin position="345"/>
        <end position="360"/>
    </location>
</feature>
<dbReference type="Proteomes" id="UP001059041">
    <property type="component" value="Linkage Group LG3"/>
</dbReference>
<keyword evidence="3" id="KW-0547">Nucleotide-binding</keyword>
<dbReference type="PROSITE" id="PS50235">
    <property type="entry name" value="USP_3"/>
    <property type="match status" value="1"/>
</dbReference>
<dbReference type="Pfam" id="PF00443">
    <property type="entry name" value="UCH"/>
    <property type="match status" value="1"/>
</dbReference>
<keyword evidence="9" id="KW-1185">Reference proteome</keyword>
<dbReference type="InterPro" id="IPR001394">
    <property type="entry name" value="Peptidase_C19_UCH"/>
</dbReference>
<dbReference type="Pfam" id="PF13516">
    <property type="entry name" value="LRR_6"/>
    <property type="match status" value="13"/>
</dbReference>
<feature type="compositionally biased region" description="Basic and acidic residues" evidence="5">
    <location>
        <begin position="287"/>
        <end position="300"/>
    </location>
</feature>
<dbReference type="GO" id="GO:0005524">
    <property type="term" value="F:ATP binding"/>
    <property type="evidence" value="ECO:0007669"/>
    <property type="project" value="UniProtKB-KW"/>
</dbReference>
<feature type="compositionally biased region" description="Polar residues" evidence="5">
    <location>
        <begin position="369"/>
        <end position="378"/>
    </location>
</feature>
<evidence type="ECO:0000256" key="3">
    <source>
        <dbReference type="ARBA" id="ARBA00022741"/>
    </source>
</evidence>
<dbReference type="InterPro" id="IPR028889">
    <property type="entry name" value="USP"/>
</dbReference>
<reference evidence="8" key="1">
    <citation type="submission" date="2021-02" db="EMBL/GenBank/DDBJ databases">
        <title>Comparative genomics reveals that relaxation of natural selection precedes convergent phenotypic evolution of cavefish.</title>
        <authorList>
            <person name="Peng Z."/>
        </authorList>
    </citation>
    <scope>NUCLEOTIDE SEQUENCE</scope>
    <source>
        <tissue evidence="8">Muscle</tissue>
    </source>
</reference>
<dbReference type="PANTHER" id="PTHR24106">
    <property type="entry name" value="NACHT, LRR AND CARD DOMAINS-CONTAINING"/>
    <property type="match status" value="1"/>
</dbReference>
<dbReference type="SMART" id="SM00368">
    <property type="entry name" value="LRR_RI"/>
    <property type="match status" value="26"/>
</dbReference>
<feature type="domain" description="USP" evidence="6">
    <location>
        <begin position="5"/>
        <end position="285"/>
    </location>
</feature>
<dbReference type="Gene3D" id="3.40.50.300">
    <property type="entry name" value="P-loop containing nucleotide triphosphate hydrolases"/>
    <property type="match status" value="1"/>
</dbReference>
<dbReference type="FunFam" id="3.80.10.10:FF:000782">
    <property type="entry name" value="Si:ch211-196h16.4"/>
    <property type="match status" value="1"/>
</dbReference>
<dbReference type="InterPro" id="IPR027417">
    <property type="entry name" value="P-loop_NTPase"/>
</dbReference>
<dbReference type="Pfam" id="PF17776">
    <property type="entry name" value="NLRC4_HD2"/>
    <property type="match status" value="1"/>
</dbReference>
<dbReference type="InterPro" id="IPR001611">
    <property type="entry name" value="Leu-rich_rpt"/>
</dbReference>
<evidence type="ECO:0000313" key="8">
    <source>
        <dbReference type="EMBL" id="KAI7812323.1"/>
    </source>
</evidence>
<evidence type="ECO:0000259" key="6">
    <source>
        <dbReference type="PROSITE" id="PS50235"/>
    </source>
</evidence>
<organism evidence="8 9">
    <name type="scientific">Triplophysa rosa</name>
    <name type="common">Cave loach</name>
    <dbReference type="NCBI Taxonomy" id="992332"/>
    <lineage>
        <taxon>Eukaryota</taxon>
        <taxon>Metazoa</taxon>
        <taxon>Chordata</taxon>
        <taxon>Craniata</taxon>
        <taxon>Vertebrata</taxon>
        <taxon>Euteleostomi</taxon>
        <taxon>Actinopterygii</taxon>
        <taxon>Neopterygii</taxon>
        <taxon>Teleostei</taxon>
        <taxon>Ostariophysi</taxon>
        <taxon>Cypriniformes</taxon>
        <taxon>Nemacheilidae</taxon>
        <taxon>Triplophysa</taxon>
    </lineage>
</organism>
<dbReference type="PROSITE" id="PS50837">
    <property type="entry name" value="NACHT"/>
    <property type="match status" value="1"/>
</dbReference>
<dbReference type="InterPro" id="IPR007111">
    <property type="entry name" value="NACHT_NTPase"/>
</dbReference>
<accession>A0A9W8CAF2</accession>
<dbReference type="GO" id="GO:0004843">
    <property type="term" value="F:cysteine-type deubiquitinase activity"/>
    <property type="evidence" value="ECO:0007669"/>
    <property type="project" value="InterPro"/>
</dbReference>
<dbReference type="SUPFAM" id="SSF52047">
    <property type="entry name" value="RNI-like"/>
    <property type="match status" value="3"/>
</dbReference>
<feature type="compositionally biased region" description="Basic and acidic residues" evidence="5">
    <location>
        <begin position="308"/>
        <end position="317"/>
    </location>
</feature>
<feature type="compositionally biased region" description="Basic and acidic residues" evidence="5">
    <location>
        <begin position="329"/>
        <end position="338"/>
    </location>
</feature>
<dbReference type="InterPro" id="IPR032675">
    <property type="entry name" value="LRR_dom_sf"/>
</dbReference>
<dbReference type="PROSITE" id="PS51450">
    <property type="entry name" value="LRR"/>
    <property type="match status" value="1"/>
</dbReference>
<feature type="non-terminal residue" evidence="8">
    <location>
        <position position="1"/>
    </location>
</feature>
<proteinExistence type="predicted"/>
<sequence length="1731" mass="196765">SPVPCGLINQGMTCYLNTVLQTLFMTVKYRNKVLSPEKDSDQSPEKNILKALANLFRKLEDEKSAVDTKEVTDALNIPDVFEQQDAAEYLQMILHKTPEPSTVFRGTMQTTTKCYSCTEKYEAETDFLSIPMSVDNKGQNAVHEALYAYEDVHEMNDEDQLYCVNCDSMKNMQIANYIKEWPDILTLQIKRFEMTLTQMGVDYCKNEYQVNFPSEIEVYDLNYELHVIINHHGTYKSGHYDVFIKDESKKWFYFNDHIVQKVDCTTTELIRHSCRSAYLLMYRSVPEESTKEDERPKEQNCRPQTETNKGRRSDDTPQRTPQQALASAEKWDAREISQKRKKTKKPEDEGTSSKDKKTKDMSQPPCPKSSMQEYSQDNIGDASEENTSVVSACHLKTFKQRMKQQLMYLEEGTFNGERQLLTDIFIEHNMREKTFLCTADDKEIMCSKIFEGENIKTVLTKGDAGFGKTVSVQKFVLDWAEERTHTDIKYIFLITCQKLNIISENVMKCSFIELLQQCFDITEDLKLCDSDKIMFILDGLNELKLPLDFERTKKITDVNQSASVAVLLTNLIRRNLLPKSLIWITSRPGAAAQRHETYVDRVTQLNGFNDKQKEKCFRKSITDQRMANRVISHIKTSRRIHSICHIPDYCRILATMSEAMLWTDHEEIPKTLTQMYATLLVAQTKMPSHFLTKENILSLACLAFQLLVNGKSSICAEDLKRMETIMTSSANIKTGIICQNKNKSFCFVNHRTQEFLAALYVTEMITRGRSHVHTGHVQEFSILKLDPSYGDMCFTEYHLLQNVVDRALERQMDDFLCFLLGLSLESSQRILQGFLTQRESGFCIKQAITENIKKMIQNSPPEKSSRLFNCLMEVDERFLVQEIKAQLTYGVRLSPSEWSAHMFVLVNSEEQLDEIELSKSGQLEKHSLKLRPVLKTSGEPEVYQCGIGAKGCADLRSAMRLHVHLTELDLSGNYLGDSGVKQIIALLKDPRCKLEKLWLRSCNITEEGFTDLSSALKSCSHLTELDLSGNFLDDSGVKLVSSLMSHCKLKRLFLRSCNIHEMGCADLTSALTSNPSHLRELDLSNNLLGDLGVKQLSALLDDPHCKLQKLWLKCCRIGERGSAFLLAALQSNPSHLTELDLSENVLCSSGLKDVSFFLNNSSCRLVKIMLRSCKIPAMGCAALSSALRSNPSHLTELDLSDNVLSDSGVKQISALLKHPQCKLQKLWLRSCLIHDRSCADLSSALRSNPSHLTELDLSNNWLSDSGVKHISVVLCKLKKLWLRSCNITEEGCADLSSALRSNPSHLTELDLSDNWFSDSGVKQLAHILQDHRCELQKLWLRSCRIKEEGCADLSSALRSNPSHLRELDLSNNEIRDSGVKHISALIKHPRCKLEKLWLRSCYITEKGCTELRSALKSKRSYLTELDLIDNDIGDSGVKKFSDLLEDPQCKLETLWLRSCLIHDRSCADLSSALRSNPSHLTELDLSYNHLYDSMVEKLTLLLKHPQCKLQKLWLRSCHINEEGCAALSSALRSNPSHLTELDLSDNWLGDSGVKQISALIKHPQCKLQKLWLRSCNIHEMRCADLSSALRSNPSHLTELDLSDNWLSDSGVEHISALIKHPQCKLQKLWLRSCHIKEEGCADLSSALRSNPSHLTELDLSENNIRDSGAEQLSLLLKDPLCKLEILWLNSCSITHECTHLLKSHKTKVYLNVVNLGDTAELETCFSQMNLL</sequence>
<protein>
    <submittedName>
        <fullName evidence="8">NACHT</fullName>
    </submittedName>
</protein>
<feature type="region of interest" description="Disordered" evidence="5">
    <location>
        <begin position="287"/>
        <end position="385"/>
    </location>
</feature>
<feature type="domain" description="NACHT" evidence="7">
    <location>
        <begin position="456"/>
        <end position="590"/>
    </location>
</feature>
<dbReference type="InterPro" id="IPR038765">
    <property type="entry name" value="Papain-like_cys_pep_sf"/>
</dbReference>
<evidence type="ECO:0000256" key="4">
    <source>
        <dbReference type="ARBA" id="ARBA00022840"/>
    </source>
</evidence>
<comment type="caution">
    <text evidence="8">The sequence shown here is derived from an EMBL/GenBank/DDBJ whole genome shotgun (WGS) entry which is preliminary data.</text>
</comment>
<evidence type="ECO:0000256" key="1">
    <source>
        <dbReference type="ARBA" id="ARBA00022614"/>
    </source>
</evidence>
<dbReference type="InterPro" id="IPR051261">
    <property type="entry name" value="NLR"/>
</dbReference>
<evidence type="ECO:0000256" key="5">
    <source>
        <dbReference type="SAM" id="MobiDB-lite"/>
    </source>
</evidence>
<dbReference type="InterPro" id="IPR041267">
    <property type="entry name" value="NLRP_HD2"/>
</dbReference>
<name>A0A9W8CAF2_TRIRA</name>
<gene>
    <name evidence="8" type="ORF">IRJ41_023127</name>
</gene>
<dbReference type="Gene3D" id="3.80.10.10">
    <property type="entry name" value="Ribonuclease Inhibitor"/>
    <property type="match status" value="5"/>
</dbReference>
<dbReference type="InterPro" id="IPR006553">
    <property type="entry name" value="Leu-rich_rpt_Cys-con_subtyp"/>
</dbReference>
<dbReference type="FunFam" id="3.80.10.10:FF:000947">
    <property type="entry name" value="Si:dkey-286j17.4"/>
    <property type="match status" value="1"/>
</dbReference>
<dbReference type="SUPFAM" id="SSF54001">
    <property type="entry name" value="Cysteine proteinases"/>
    <property type="match status" value="1"/>
</dbReference>
<dbReference type="CDD" id="cd00116">
    <property type="entry name" value="LRR_RI"/>
    <property type="match status" value="2"/>
</dbReference>
<keyword evidence="2" id="KW-0677">Repeat</keyword>
<dbReference type="EMBL" id="JAFHDT010000003">
    <property type="protein sequence ID" value="KAI7812323.1"/>
    <property type="molecule type" value="Genomic_DNA"/>
</dbReference>